<evidence type="ECO:0000313" key="3">
    <source>
        <dbReference type="Proteomes" id="UP000308382"/>
    </source>
</evidence>
<dbReference type="GO" id="GO:0032784">
    <property type="term" value="P:regulation of DNA-templated transcription elongation"/>
    <property type="evidence" value="ECO:0007669"/>
    <property type="project" value="InterPro"/>
</dbReference>
<dbReference type="PANTHER" id="PTHR30437:SF5">
    <property type="entry name" value="REGULATOR OF NUCLEOSIDE DIPHOSPHATE KINASE"/>
    <property type="match status" value="1"/>
</dbReference>
<organism evidence="2 3">
    <name type="scientific">Maribacter aurantiacus</name>
    <dbReference type="NCBI Taxonomy" id="1882343"/>
    <lineage>
        <taxon>Bacteria</taxon>
        <taxon>Pseudomonadati</taxon>
        <taxon>Bacteroidota</taxon>
        <taxon>Flavobacteriia</taxon>
        <taxon>Flavobacteriales</taxon>
        <taxon>Flavobacteriaceae</taxon>
        <taxon>Maribacter</taxon>
    </lineage>
</organism>
<sequence length="167" mass="19046">MGLFKKRGAMKYGNLIFGKDNFVMVKYYLETNETIEDYTHQDTLKALKKNMLRCQLVETDEIPPDVVQIYSTVTVRSKSGWEETFDLVPPYEQNIKNDKISVISSLGAKIVGLSAGDTLQYGLPGNIVRLRIEKVAQSKKRVKLNTPKETFEKILSNRKKNLLTLNT</sequence>
<keyword evidence="3" id="KW-1185">Reference proteome</keyword>
<proteinExistence type="predicted"/>
<feature type="domain" description="Transcription elongation factor GreA/GreB C-terminal" evidence="1">
    <location>
        <begin position="63"/>
        <end position="136"/>
    </location>
</feature>
<accession>A0A5R8M9G9</accession>
<dbReference type="InterPro" id="IPR036953">
    <property type="entry name" value="GreA/GreB_C_sf"/>
</dbReference>
<dbReference type="InterPro" id="IPR023459">
    <property type="entry name" value="Tscrpt_elong_fac_GreA/B_fam"/>
</dbReference>
<dbReference type="Pfam" id="PF01272">
    <property type="entry name" value="GreA_GreB"/>
    <property type="match status" value="1"/>
</dbReference>
<dbReference type="EMBL" id="VBUK01000001">
    <property type="protein sequence ID" value="TLF46232.1"/>
    <property type="molecule type" value="Genomic_DNA"/>
</dbReference>
<dbReference type="Proteomes" id="UP000308382">
    <property type="component" value="Unassembled WGS sequence"/>
</dbReference>
<name>A0A5R8M9G9_9FLAO</name>
<evidence type="ECO:0000259" key="1">
    <source>
        <dbReference type="Pfam" id="PF01272"/>
    </source>
</evidence>
<dbReference type="GO" id="GO:0070063">
    <property type="term" value="F:RNA polymerase binding"/>
    <property type="evidence" value="ECO:0007669"/>
    <property type="project" value="InterPro"/>
</dbReference>
<dbReference type="GO" id="GO:0003677">
    <property type="term" value="F:DNA binding"/>
    <property type="evidence" value="ECO:0007669"/>
    <property type="project" value="InterPro"/>
</dbReference>
<reference evidence="2 3" key="1">
    <citation type="journal article" date="2017" name="Int. J. Syst. Evol. Microbiol.">
        <title>Maripseudobacter aurantiacus gen. nov., sp. nov., a novel member of the family Flavobacteriaceae isolated from a sedimentation basin.</title>
        <authorList>
            <person name="Chen C."/>
            <person name="Su Y."/>
            <person name="Tao T."/>
            <person name="Fu G."/>
            <person name="Zhang C."/>
            <person name="Sun C."/>
            <person name="Zhang X."/>
            <person name="Wu M."/>
        </authorList>
    </citation>
    <scope>NUCLEOTIDE SEQUENCE [LARGE SCALE GENOMIC DNA]</scope>
    <source>
        <strain evidence="3">CDA4</strain>
    </source>
</reference>
<protein>
    <recommendedName>
        <fullName evidence="1">Transcription elongation factor GreA/GreB C-terminal domain-containing protein</fullName>
    </recommendedName>
</protein>
<dbReference type="InterPro" id="IPR001437">
    <property type="entry name" value="Tscrpt_elong_fac_GreA/B_C"/>
</dbReference>
<gene>
    <name evidence="2" type="ORF">FEK29_00190</name>
</gene>
<dbReference type="Gene3D" id="3.10.50.30">
    <property type="entry name" value="Transcription elongation factor, GreA/GreB, C-terminal domain"/>
    <property type="match status" value="1"/>
</dbReference>
<dbReference type="SUPFAM" id="SSF54534">
    <property type="entry name" value="FKBP-like"/>
    <property type="match status" value="1"/>
</dbReference>
<comment type="caution">
    <text evidence="2">The sequence shown here is derived from an EMBL/GenBank/DDBJ whole genome shotgun (WGS) entry which is preliminary data.</text>
</comment>
<dbReference type="GO" id="GO:0006354">
    <property type="term" value="P:DNA-templated transcription elongation"/>
    <property type="evidence" value="ECO:0007669"/>
    <property type="project" value="TreeGrafter"/>
</dbReference>
<dbReference type="PANTHER" id="PTHR30437">
    <property type="entry name" value="TRANSCRIPTION ELONGATION FACTOR GREA"/>
    <property type="match status" value="1"/>
</dbReference>
<dbReference type="AlphaFoldDB" id="A0A5R8M9G9"/>
<evidence type="ECO:0000313" key="2">
    <source>
        <dbReference type="EMBL" id="TLF46232.1"/>
    </source>
</evidence>